<organism evidence="5 6">
    <name type="scientific">Paenimyroides tangerinum</name>
    <dbReference type="NCBI Taxonomy" id="2488728"/>
    <lineage>
        <taxon>Bacteria</taxon>
        <taxon>Pseudomonadati</taxon>
        <taxon>Bacteroidota</taxon>
        <taxon>Flavobacteriia</taxon>
        <taxon>Flavobacteriales</taxon>
        <taxon>Flavobacteriaceae</taxon>
        <taxon>Paenimyroides</taxon>
    </lineage>
</organism>
<dbReference type="PROSITE" id="PS50005">
    <property type="entry name" value="TPR"/>
    <property type="match status" value="1"/>
</dbReference>
<dbReference type="OrthoDB" id="638548at2"/>
<feature type="chain" id="PRO_5018113419" evidence="4">
    <location>
        <begin position="20"/>
        <end position="553"/>
    </location>
</feature>
<dbReference type="AlphaFoldDB" id="A0A3P3WJ88"/>
<evidence type="ECO:0000256" key="4">
    <source>
        <dbReference type="SAM" id="SignalP"/>
    </source>
</evidence>
<comment type="caution">
    <text evidence="5">The sequence shown here is derived from an EMBL/GenBank/DDBJ whole genome shotgun (WGS) entry which is preliminary data.</text>
</comment>
<sequence>MNKTITLSLLFAVIASSNAQTQVDIEKAVKFGKYDVAKTELYKLLKTEPNQGENFYYLGKIHLLQNNPDSAAFYFKNGLRATKNPAINNIGLGQLALNSGKEKEARSKFNGAQSNIKRNDISTYLLISQACLDANKPDISRATDFANKAINAQPNSVEATVMLGDIYLADKSSKLALSKYREALSLNPKSPLAMMKIATISTYNKDYATAVQKLNDVVKDYPDFEPAYKELAFANYLWNKEEKDSNKIANAAAAYSKYHQLIGESVDSDNNYADFLVKIKDFNALNEFSKARWKSRGENFPIYKYAAIAAYESGNNEDAITFINKYFDVVENKESFKGVDYLYLGLSEIAQSKSNDGKFEKDGYEKGLANVKKGISVDSSIAEEMNAYALELFKKGNYEQAYYLFDLGTLDKQSPNYVYDTYYKGNCLFLTNDKPMFDNQLQKATEAFNEAIRVSPTTHEALLMNARAYRFIDTDASKVEMVKNYEAFTEVLTNKKMLKDTEMKDVLIESYMFIGVQNMNKDKAKAAQAFNKVLEFDSSHEYSLNALKKLNKK</sequence>
<dbReference type="InterPro" id="IPR019734">
    <property type="entry name" value="TPR_rpt"/>
</dbReference>
<dbReference type="PANTHER" id="PTHR45586">
    <property type="entry name" value="TPR REPEAT-CONTAINING PROTEIN PA4667"/>
    <property type="match status" value="1"/>
</dbReference>
<keyword evidence="6" id="KW-1185">Reference proteome</keyword>
<evidence type="ECO:0000256" key="3">
    <source>
        <dbReference type="PROSITE-ProRule" id="PRU00339"/>
    </source>
</evidence>
<evidence type="ECO:0000313" key="6">
    <source>
        <dbReference type="Proteomes" id="UP000275719"/>
    </source>
</evidence>
<proteinExistence type="predicted"/>
<evidence type="ECO:0000313" key="5">
    <source>
        <dbReference type="EMBL" id="RRJ92833.1"/>
    </source>
</evidence>
<dbReference type="EMBL" id="RQVQ01000003">
    <property type="protein sequence ID" value="RRJ92833.1"/>
    <property type="molecule type" value="Genomic_DNA"/>
</dbReference>
<dbReference type="Gene3D" id="1.25.40.10">
    <property type="entry name" value="Tetratricopeptide repeat domain"/>
    <property type="match status" value="3"/>
</dbReference>
<keyword evidence="4" id="KW-0732">Signal</keyword>
<dbReference type="SMART" id="SM00028">
    <property type="entry name" value="TPR"/>
    <property type="match status" value="3"/>
</dbReference>
<dbReference type="InterPro" id="IPR011990">
    <property type="entry name" value="TPR-like_helical_dom_sf"/>
</dbReference>
<accession>A0A3P3WJ88</accession>
<dbReference type="RefSeq" id="WP_125016923.1">
    <property type="nucleotide sequence ID" value="NZ_RQVQ01000003.1"/>
</dbReference>
<feature type="signal peptide" evidence="4">
    <location>
        <begin position="1"/>
        <end position="19"/>
    </location>
</feature>
<dbReference type="SUPFAM" id="SSF48452">
    <property type="entry name" value="TPR-like"/>
    <property type="match status" value="3"/>
</dbReference>
<dbReference type="PANTHER" id="PTHR45586:SF1">
    <property type="entry name" value="LIPOPOLYSACCHARIDE ASSEMBLY PROTEIN B"/>
    <property type="match status" value="1"/>
</dbReference>
<protein>
    <submittedName>
        <fullName evidence="5">Uncharacterized protein</fullName>
    </submittedName>
</protein>
<keyword evidence="2 3" id="KW-0802">TPR repeat</keyword>
<dbReference type="InterPro" id="IPR051012">
    <property type="entry name" value="CellSynth/LPSAsmb/PSIAsmb"/>
</dbReference>
<keyword evidence="1" id="KW-0677">Repeat</keyword>
<evidence type="ECO:0000256" key="1">
    <source>
        <dbReference type="ARBA" id="ARBA00022737"/>
    </source>
</evidence>
<name>A0A3P3WJ88_9FLAO</name>
<feature type="repeat" description="TPR" evidence="3">
    <location>
        <begin position="157"/>
        <end position="190"/>
    </location>
</feature>
<reference evidence="5 6" key="1">
    <citation type="submission" date="2018-11" db="EMBL/GenBank/DDBJ databases">
        <title>Flavobacterium sp. nov., YIM 102701-2 draft genome.</title>
        <authorList>
            <person name="Li G."/>
            <person name="Jiang Y."/>
        </authorList>
    </citation>
    <scope>NUCLEOTIDE SEQUENCE [LARGE SCALE GENOMIC DNA]</scope>
    <source>
        <strain evidence="5 6">YIM 102701-2</strain>
    </source>
</reference>
<dbReference type="Proteomes" id="UP000275719">
    <property type="component" value="Unassembled WGS sequence"/>
</dbReference>
<evidence type="ECO:0000256" key="2">
    <source>
        <dbReference type="ARBA" id="ARBA00022803"/>
    </source>
</evidence>
<gene>
    <name evidence="5" type="ORF">EG240_02120</name>
</gene>